<reference evidence="1 2" key="1">
    <citation type="submission" date="2019-05" db="EMBL/GenBank/DDBJ databases">
        <title>Another draft genome of Portunus trituberculatus and its Hox gene families provides insights of decapod evolution.</title>
        <authorList>
            <person name="Jeong J.-H."/>
            <person name="Song I."/>
            <person name="Kim S."/>
            <person name="Choi T."/>
            <person name="Kim D."/>
            <person name="Ryu S."/>
            <person name="Kim W."/>
        </authorList>
    </citation>
    <scope>NUCLEOTIDE SEQUENCE [LARGE SCALE GENOMIC DNA]</scope>
    <source>
        <tissue evidence="1">Muscle</tissue>
    </source>
</reference>
<evidence type="ECO:0000313" key="1">
    <source>
        <dbReference type="EMBL" id="MPC62315.1"/>
    </source>
</evidence>
<evidence type="ECO:0000313" key="2">
    <source>
        <dbReference type="Proteomes" id="UP000324222"/>
    </source>
</evidence>
<proteinExistence type="predicted"/>
<gene>
    <name evidence="1" type="ORF">E2C01_056399</name>
</gene>
<keyword evidence="2" id="KW-1185">Reference proteome</keyword>
<accession>A0A5B7GY28</accession>
<organism evidence="1 2">
    <name type="scientific">Portunus trituberculatus</name>
    <name type="common">Swimming crab</name>
    <name type="synonym">Neptunus trituberculatus</name>
    <dbReference type="NCBI Taxonomy" id="210409"/>
    <lineage>
        <taxon>Eukaryota</taxon>
        <taxon>Metazoa</taxon>
        <taxon>Ecdysozoa</taxon>
        <taxon>Arthropoda</taxon>
        <taxon>Crustacea</taxon>
        <taxon>Multicrustacea</taxon>
        <taxon>Malacostraca</taxon>
        <taxon>Eumalacostraca</taxon>
        <taxon>Eucarida</taxon>
        <taxon>Decapoda</taxon>
        <taxon>Pleocyemata</taxon>
        <taxon>Brachyura</taxon>
        <taxon>Eubrachyura</taxon>
        <taxon>Portunoidea</taxon>
        <taxon>Portunidae</taxon>
        <taxon>Portuninae</taxon>
        <taxon>Portunus</taxon>
    </lineage>
</organism>
<dbReference type="AlphaFoldDB" id="A0A5B7GY28"/>
<sequence length="108" mass="12647">MCIVTDELYNEVYILHFGYTRDPFPRNVIRKPSPSQHKMKLRIEKTIKVARRGVHKPHGSFTTLSIQYESTSEQAMQYTDKRQKTRHTALCPHSCLHILNLSGSFSQW</sequence>
<dbReference type="EMBL" id="VSRR010019523">
    <property type="protein sequence ID" value="MPC62315.1"/>
    <property type="molecule type" value="Genomic_DNA"/>
</dbReference>
<name>A0A5B7GY28_PORTR</name>
<comment type="caution">
    <text evidence="1">The sequence shown here is derived from an EMBL/GenBank/DDBJ whole genome shotgun (WGS) entry which is preliminary data.</text>
</comment>
<protein>
    <submittedName>
        <fullName evidence="1">Uncharacterized protein</fullName>
    </submittedName>
</protein>
<dbReference type="Proteomes" id="UP000324222">
    <property type="component" value="Unassembled WGS sequence"/>
</dbReference>